<sequence>MMGMVVAWCASVMIGGRYKFIASPCTEDSGGSAHQMCLNEYHLFLLLAGAFIGCTLQPSWSG</sequence>
<name>A0A0E9PS13_ANGAN</name>
<accession>A0A0E9PS13</accession>
<dbReference type="EMBL" id="GBXM01101717">
    <property type="protein sequence ID" value="JAH06860.1"/>
    <property type="molecule type" value="Transcribed_RNA"/>
</dbReference>
<proteinExistence type="predicted"/>
<dbReference type="AlphaFoldDB" id="A0A0E9PS13"/>
<organism evidence="1">
    <name type="scientific">Anguilla anguilla</name>
    <name type="common">European freshwater eel</name>
    <name type="synonym">Muraena anguilla</name>
    <dbReference type="NCBI Taxonomy" id="7936"/>
    <lineage>
        <taxon>Eukaryota</taxon>
        <taxon>Metazoa</taxon>
        <taxon>Chordata</taxon>
        <taxon>Craniata</taxon>
        <taxon>Vertebrata</taxon>
        <taxon>Euteleostomi</taxon>
        <taxon>Actinopterygii</taxon>
        <taxon>Neopterygii</taxon>
        <taxon>Teleostei</taxon>
        <taxon>Anguilliformes</taxon>
        <taxon>Anguillidae</taxon>
        <taxon>Anguilla</taxon>
    </lineage>
</organism>
<evidence type="ECO:0000313" key="1">
    <source>
        <dbReference type="EMBL" id="JAH06860.1"/>
    </source>
</evidence>
<reference evidence="1" key="1">
    <citation type="submission" date="2014-11" db="EMBL/GenBank/DDBJ databases">
        <authorList>
            <person name="Amaro Gonzalez C."/>
        </authorList>
    </citation>
    <scope>NUCLEOTIDE SEQUENCE</scope>
</reference>
<protein>
    <submittedName>
        <fullName evidence="1">Uncharacterized protein</fullName>
    </submittedName>
</protein>
<reference evidence="1" key="2">
    <citation type="journal article" date="2015" name="Fish Shellfish Immunol.">
        <title>Early steps in the European eel (Anguilla anguilla)-Vibrio vulnificus interaction in the gills: Role of the RtxA13 toxin.</title>
        <authorList>
            <person name="Callol A."/>
            <person name="Pajuelo D."/>
            <person name="Ebbesson L."/>
            <person name="Teles M."/>
            <person name="MacKenzie S."/>
            <person name="Amaro C."/>
        </authorList>
    </citation>
    <scope>NUCLEOTIDE SEQUENCE</scope>
</reference>